<dbReference type="AlphaFoldDB" id="A0A369JDC5"/>
<comment type="similarity">
    <text evidence="1">Belongs to the protein-tyrosine phosphatase family. Non-receptor class subfamily.</text>
</comment>
<dbReference type="InterPro" id="IPR000387">
    <property type="entry name" value="Tyr_Pase_dom"/>
</dbReference>
<dbReference type="STRING" id="39966.A0A369JDC5"/>
<comment type="caution">
    <text evidence="5">The sequence shown here is derived from an EMBL/GenBank/DDBJ whole genome shotgun (WGS) entry which is preliminary data.</text>
</comment>
<dbReference type="GO" id="GO:0004725">
    <property type="term" value="F:protein tyrosine phosphatase activity"/>
    <property type="evidence" value="ECO:0007669"/>
    <property type="project" value="InterPro"/>
</dbReference>
<dbReference type="OrthoDB" id="10253954at2759"/>
<reference evidence="5" key="1">
    <citation type="submission" date="2018-04" db="EMBL/GenBank/DDBJ databases">
        <title>Whole genome sequencing of Hypsizygus marmoreus.</title>
        <authorList>
            <person name="Choi I.-G."/>
            <person name="Min B."/>
            <person name="Kim J.-G."/>
            <person name="Kim S."/>
            <person name="Oh Y.-L."/>
            <person name="Kong W.-S."/>
            <person name="Park H."/>
            <person name="Jeong J."/>
            <person name="Song E.-S."/>
        </authorList>
    </citation>
    <scope>NUCLEOTIDE SEQUENCE [LARGE SCALE GENOMIC DNA]</scope>
    <source>
        <strain evidence="5">51987-8</strain>
    </source>
</reference>
<organism evidence="5 6">
    <name type="scientific">Hypsizygus marmoreus</name>
    <name type="common">White beech mushroom</name>
    <name type="synonym">Agaricus marmoreus</name>
    <dbReference type="NCBI Taxonomy" id="39966"/>
    <lineage>
        <taxon>Eukaryota</taxon>
        <taxon>Fungi</taxon>
        <taxon>Dikarya</taxon>
        <taxon>Basidiomycota</taxon>
        <taxon>Agaricomycotina</taxon>
        <taxon>Agaricomycetes</taxon>
        <taxon>Agaricomycetidae</taxon>
        <taxon>Agaricales</taxon>
        <taxon>Tricholomatineae</taxon>
        <taxon>Lyophyllaceae</taxon>
        <taxon>Hypsizygus</taxon>
    </lineage>
</organism>
<dbReference type="FunCoup" id="A0A369JDC5">
    <property type="interactions" value="515"/>
</dbReference>
<evidence type="ECO:0000313" key="6">
    <source>
        <dbReference type="Proteomes" id="UP000076154"/>
    </source>
</evidence>
<dbReference type="PANTHER" id="PTHR19134">
    <property type="entry name" value="RECEPTOR-TYPE TYROSINE-PROTEIN PHOSPHATASE"/>
    <property type="match status" value="1"/>
</dbReference>
<dbReference type="InterPro" id="IPR050348">
    <property type="entry name" value="Protein-Tyr_Phosphatase"/>
</dbReference>
<gene>
    <name evidence="5" type="primary">PTPN14</name>
    <name evidence="5" type="ORF">Hypma_013462</name>
</gene>
<dbReference type="InParanoid" id="A0A369JDC5"/>
<dbReference type="InterPro" id="IPR003595">
    <property type="entry name" value="Tyr_Pase_cat"/>
</dbReference>
<dbReference type="PRINTS" id="PR00700">
    <property type="entry name" value="PRTYPHPHTASE"/>
</dbReference>
<feature type="domain" description="Tyrosine-protein phosphatase" evidence="3">
    <location>
        <begin position="76"/>
        <end position="421"/>
    </location>
</feature>
<dbReference type="Proteomes" id="UP000076154">
    <property type="component" value="Unassembled WGS sequence"/>
</dbReference>
<feature type="region of interest" description="Disordered" evidence="2">
    <location>
        <begin position="98"/>
        <end position="120"/>
    </location>
</feature>
<sequence length="426" mass="47256">MASSAEIPLWLAKHTSHSHIRSVYHTLADREQQREIIRYLSKQSESARAAYSKQISRPPKLPLTPEISAHYSVAIASQPENVYRNRYLDIEPYDRTRVVVGGPDQDKGKERQETENMEDEDKGKYLNANWVRERFGGKWWIATQAPLPNTAHTFLSVFLHPIAAPPKHLCPHTRRSRIRTVVQLTKDVEGGRRKAHSYFPSQVGQSLIVASDDDELGGGSSSALKVTLVRSRIVEEAHCIHSTISVVPITHTSRNHTHTPDSSDEEDELEDDEDSYGTESQDSVTFNHMLYTSWPDHGVPDPSHRASLLAFLHLVDSTNRDRTSVSPPDPDPDPPIVVGCSAGVGRSGSFIALSSLLRSFGFLPAPHSPESTLPPSPLGDLPSPLGEDLVAQEVDSLREQRPGMVQRDQQILLIYEVLSAAFGNVA</sequence>
<accession>A0A369JDC5</accession>
<dbReference type="InterPro" id="IPR000242">
    <property type="entry name" value="PTP_cat"/>
</dbReference>
<dbReference type="SMART" id="SM00404">
    <property type="entry name" value="PTPc_motif"/>
    <property type="match status" value="1"/>
</dbReference>
<feature type="domain" description="Tyrosine specific protein phosphatases" evidence="4">
    <location>
        <begin position="309"/>
        <end position="412"/>
    </location>
</feature>
<protein>
    <submittedName>
        <fullName evidence="5">Tyrosine-protein phosphatase non-receptor type 14</fullName>
    </submittedName>
</protein>
<dbReference type="Pfam" id="PF00102">
    <property type="entry name" value="Y_phosphatase"/>
    <property type="match status" value="1"/>
</dbReference>
<dbReference type="SUPFAM" id="SSF52799">
    <property type="entry name" value="(Phosphotyrosine protein) phosphatases II"/>
    <property type="match status" value="1"/>
</dbReference>
<dbReference type="EMBL" id="LUEZ02000080">
    <property type="protein sequence ID" value="RDB19332.1"/>
    <property type="molecule type" value="Genomic_DNA"/>
</dbReference>
<evidence type="ECO:0000313" key="5">
    <source>
        <dbReference type="EMBL" id="RDB19332.1"/>
    </source>
</evidence>
<evidence type="ECO:0000256" key="2">
    <source>
        <dbReference type="SAM" id="MobiDB-lite"/>
    </source>
</evidence>
<evidence type="ECO:0000259" key="4">
    <source>
        <dbReference type="PROSITE" id="PS50056"/>
    </source>
</evidence>
<proteinExistence type="inferred from homology"/>
<evidence type="ECO:0000259" key="3">
    <source>
        <dbReference type="PROSITE" id="PS50055"/>
    </source>
</evidence>
<feature type="compositionally biased region" description="Acidic residues" evidence="2">
    <location>
        <begin position="262"/>
        <end position="276"/>
    </location>
</feature>
<dbReference type="PANTHER" id="PTHR19134:SF449">
    <property type="entry name" value="TYROSINE-PROTEIN PHOSPHATASE 1"/>
    <property type="match status" value="1"/>
</dbReference>
<dbReference type="SMART" id="SM00194">
    <property type="entry name" value="PTPc"/>
    <property type="match status" value="1"/>
</dbReference>
<dbReference type="PROSITE" id="PS50056">
    <property type="entry name" value="TYR_PHOSPHATASE_2"/>
    <property type="match status" value="1"/>
</dbReference>
<feature type="region of interest" description="Disordered" evidence="2">
    <location>
        <begin position="251"/>
        <end position="282"/>
    </location>
</feature>
<evidence type="ECO:0000256" key="1">
    <source>
        <dbReference type="ARBA" id="ARBA00009649"/>
    </source>
</evidence>
<dbReference type="InterPro" id="IPR029021">
    <property type="entry name" value="Prot-tyrosine_phosphatase-like"/>
</dbReference>
<dbReference type="CDD" id="cd00047">
    <property type="entry name" value="PTPc"/>
    <property type="match status" value="1"/>
</dbReference>
<keyword evidence="6" id="KW-1185">Reference proteome</keyword>
<dbReference type="PROSITE" id="PS50055">
    <property type="entry name" value="TYR_PHOSPHATASE_PTP"/>
    <property type="match status" value="1"/>
</dbReference>
<feature type="compositionally biased region" description="Basic and acidic residues" evidence="2">
    <location>
        <begin position="104"/>
        <end position="114"/>
    </location>
</feature>
<name>A0A369JDC5_HYPMA</name>
<dbReference type="Gene3D" id="3.90.190.10">
    <property type="entry name" value="Protein tyrosine phosphatase superfamily"/>
    <property type="match status" value="1"/>
</dbReference>